<proteinExistence type="predicted"/>
<reference evidence="1 2" key="1">
    <citation type="submission" date="2020-05" db="EMBL/GenBank/DDBJ databases">
        <title>Draft genome sequence of Desulfovibrio sp. strain HN2T.</title>
        <authorList>
            <person name="Ueno A."/>
            <person name="Tamazawa S."/>
            <person name="Tamamura S."/>
            <person name="Murakami T."/>
            <person name="Kiyama T."/>
            <person name="Inomata H."/>
            <person name="Amano Y."/>
            <person name="Miyakawa K."/>
            <person name="Tamaki H."/>
            <person name="Naganuma T."/>
            <person name="Kaneko K."/>
        </authorList>
    </citation>
    <scope>NUCLEOTIDE SEQUENCE [LARGE SCALE GENOMIC DNA]</scope>
    <source>
        <strain evidence="1 2">HN2</strain>
    </source>
</reference>
<comment type="caution">
    <text evidence="1">The sequence shown here is derived from an EMBL/GenBank/DDBJ whole genome shotgun (WGS) entry which is preliminary data.</text>
</comment>
<evidence type="ECO:0000313" key="2">
    <source>
        <dbReference type="Proteomes" id="UP000503840"/>
    </source>
</evidence>
<name>A0A7J0BER3_9BACT</name>
<protein>
    <recommendedName>
        <fullName evidence="3">DUF4911 domain-containing protein</fullName>
    </recommendedName>
</protein>
<dbReference type="Proteomes" id="UP000503840">
    <property type="component" value="Unassembled WGS sequence"/>
</dbReference>
<dbReference type="InterPro" id="IPR032587">
    <property type="entry name" value="DUF4911"/>
</dbReference>
<sequence>MLYATLEPRYIGMFRFLLEAEDNLGYATVVDKYAAVLKIIFSPHQEREMRAFLAGMQQTIPFEVMERPAAQTETR</sequence>
<dbReference type="AlphaFoldDB" id="A0A7J0BER3"/>
<evidence type="ECO:0008006" key="3">
    <source>
        <dbReference type="Google" id="ProtNLM"/>
    </source>
</evidence>
<dbReference type="Pfam" id="PF16256">
    <property type="entry name" value="DUF4911"/>
    <property type="match status" value="1"/>
</dbReference>
<evidence type="ECO:0000313" key="1">
    <source>
        <dbReference type="EMBL" id="GFM31655.1"/>
    </source>
</evidence>
<organism evidence="1 2">
    <name type="scientific">Desulfovibrio subterraneus</name>
    <dbReference type="NCBI Taxonomy" id="2718620"/>
    <lineage>
        <taxon>Bacteria</taxon>
        <taxon>Pseudomonadati</taxon>
        <taxon>Thermodesulfobacteriota</taxon>
        <taxon>Desulfovibrionia</taxon>
        <taxon>Desulfovibrionales</taxon>
        <taxon>Desulfovibrionaceae</taxon>
        <taxon>Desulfovibrio</taxon>
    </lineage>
</organism>
<keyword evidence="2" id="KW-1185">Reference proteome</keyword>
<gene>
    <name evidence="1" type="ORF">DSM101010T_00200</name>
</gene>
<dbReference type="EMBL" id="BLVO01000001">
    <property type="protein sequence ID" value="GFM31655.1"/>
    <property type="molecule type" value="Genomic_DNA"/>
</dbReference>
<accession>A0A7J0BER3</accession>